<dbReference type="RefSeq" id="WP_139464948.1">
    <property type="nucleotide sequence ID" value="NZ_VDHJ01000003.1"/>
</dbReference>
<organism evidence="9 10">
    <name type="scientific">Corynebacterium tapiri</name>
    <dbReference type="NCBI Taxonomy" id="1448266"/>
    <lineage>
        <taxon>Bacteria</taxon>
        <taxon>Bacillati</taxon>
        <taxon>Actinomycetota</taxon>
        <taxon>Actinomycetes</taxon>
        <taxon>Mycobacteriales</taxon>
        <taxon>Corynebacteriaceae</taxon>
        <taxon>Corynebacterium</taxon>
    </lineage>
</organism>
<evidence type="ECO:0000256" key="5">
    <source>
        <dbReference type="ARBA" id="ARBA00022723"/>
    </source>
</evidence>
<comment type="cofactor">
    <cofactor evidence="1">
        <name>Mg(2+)</name>
        <dbReference type="ChEBI" id="CHEBI:18420"/>
    </cofactor>
</comment>
<dbReference type="PANTHER" id="PTHR32057">
    <property type="entry name" value="PROTEIN ADENYLYLTRANSFERASE SELO, MITOCHONDRIAL"/>
    <property type="match status" value="1"/>
</dbReference>
<comment type="similarity">
    <text evidence="2">Belongs to the SELO family.</text>
</comment>
<dbReference type="InterPro" id="IPR003846">
    <property type="entry name" value="SelO"/>
</dbReference>
<keyword evidence="3" id="KW-0808">Transferase</keyword>
<evidence type="ECO:0000256" key="8">
    <source>
        <dbReference type="ARBA" id="ARBA00022842"/>
    </source>
</evidence>
<evidence type="ECO:0000256" key="2">
    <source>
        <dbReference type="ARBA" id="ARBA00009747"/>
    </source>
</evidence>
<dbReference type="Proteomes" id="UP000312032">
    <property type="component" value="Unassembled WGS sequence"/>
</dbReference>
<evidence type="ECO:0000256" key="1">
    <source>
        <dbReference type="ARBA" id="ARBA00001946"/>
    </source>
</evidence>
<dbReference type="GO" id="GO:0046872">
    <property type="term" value="F:metal ion binding"/>
    <property type="evidence" value="ECO:0007669"/>
    <property type="project" value="UniProtKB-KW"/>
</dbReference>
<reference evidence="9 10" key="1">
    <citation type="submission" date="2019-06" db="EMBL/GenBank/DDBJ databases">
        <authorList>
            <person name="Li J."/>
        </authorList>
    </citation>
    <scope>NUCLEOTIDE SEQUENCE [LARGE SCALE GENOMIC DNA]</scope>
    <source>
        <strain evidence="9 10">LMG 28165</strain>
    </source>
</reference>
<evidence type="ECO:0000313" key="10">
    <source>
        <dbReference type="Proteomes" id="UP000312032"/>
    </source>
</evidence>
<dbReference type="GO" id="GO:0005524">
    <property type="term" value="F:ATP binding"/>
    <property type="evidence" value="ECO:0007669"/>
    <property type="project" value="UniProtKB-KW"/>
</dbReference>
<evidence type="ECO:0000256" key="4">
    <source>
        <dbReference type="ARBA" id="ARBA00022695"/>
    </source>
</evidence>
<gene>
    <name evidence="9" type="ORF">FHE74_02670</name>
</gene>
<evidence type="ECO:0000256" key="6">
    <source>
        <dbReference type="ARBA" id="ARBA00022741"/>
    </source>
</evidence>
<keyword evidence="5" id="KW-0479">Metal-binding</keyword>
<dbReference type="Pfam" id="PF02696">
    <property type="entry name" value="SelO"/>
    <property type="match status" value="1"/>
</dbReference>
<keyword evidence="4" id="KW-0548">Nucleotidyltransferase</keyword>
<evidence type="ECO:0008006" key="11">
    <source>
        <dbReference type="Google" id="ProtNLM"/>
    </source>
</evidence>
<dbReference type="PANTHER" id="PTHR32057:SF14">
    <property type="entry name" value="PROTEIN ADENYLYLTRANSFERASE SELO, MITOCHONDRIAL"/>
    <property type="match status" value="1"/>
</dbReference>
<name>A0A5C4U693_9CORY</name>
<dbReference type="AlphaFoldDB" id="A0A5C4U693"/>
<keyword evidence="10" id="KW-1185">Reference proteome</keyword>
<evidence type="ECO:0000256" key="3">
    <source>
        <dbReference type="ARBA" id="ARBA00022679"/>
    </source>
</evidence>
<evidence type="ECO:0000256" key="7">
    <source>
        <dbReference type="ARBA" id="ARBA00022840"/>
    </source>
</evidence>
<comment type="caution">
    <text evidence="9">The sequence shown here is derived from an EMBL/GenBank/DDBJ whole genome shotgun (WGS) entry which is preliminary data.</text>
</comment>
<sequence>MFEHTFADTLPELATEAKGEEHPDARLILLNDSLARELGLDPDWLQSTEGVQFLTGHGARAVAMGYAGHQFGSYNPQLGDGRALLIGETKGHFLHAKGTGPTPYSRRGDGRGTLTSMLREYLFCEAMHALGVPTTRALAVLTTGRTVVRENGPEAAGIGVRVARGLTRVGTYQYARTMGLEKRLCDYDIARLKPGASYAQFLETVRDSQVATVTEWMRVGFVHGVMNTDNTSITGETLDYGPCAFTEDYSPDSVYSSIDTAGRYRFGNQPLILKWNMFRLAETLVELIDIPTLERIANETVVPEVAPSRGLYPRNDLVDKALRQVREGDLGPYLDLLESVSTQKGPAPGPVAEDFGPFVTYCGT</sequence>
<dbReference type="EMBL" id="VDHJ01000003">
    <property type="protein sequence ID" value="TNL99277.1"/>
    <property type="molecule type" value="Genomic_DNA"/>
</dbReference>
<keyword evidence="6" id="KW-0547">Nucleotide-binding</keyword>
<dbReference type="OrthoDB" id="9776281at2"/>
<proteinExistence type="inferred from homology"/>
<evidence type="ECO:0000313" key="9">
    <source>
        <dbReference type="EMBL" id="TNL99277.1"/>
    </source>
</evidence>
<protein>
    <recommendedName>
        <fullName evidence="11">YdiU family protein</fullName>
    </recommendedName>
</protein>
<dbReference type="GO" id="GO:0070733">
    <property type="term" value="F:AMPylase activity"/>
    <property type="evidence" value="ECO:0007669"/>
    <property type="project" value="TreeGrafter"/>
</dbReference>
<keyword evidence="7" id="KW-0067">ATP-binding</keyword>
<keyword evidence="8" id="KW-0460">Magnesium</keyword>
<accession>A0A5C4U693</accession>